<evidence type="ECO:0000256" key="1">
    <source>
        <dbReference type="SAM" id="Phobius"/>
    </source>
</evidence>
<sequence length="106" mass="12696">MSVKKYKGSVIVTVLLFFYLFMQFFLLMVTDYRLTHSYTESTRDFYTARIMKMMFLSEIKKGESLGMEGSLTYSTGMVEFYRTDQEIEIQVIVSENRYTFHERLEK</sequence>
<dbReference type="AlphaFoldDB" id="A0A242K2I9"/>
<evidence type="ECO:0000313" key="3">
    <source>
        <dbReference type="EMBL" id="WYJ89700.1"/>
    </source>
</evidence>
<evidence type="ECO:0008006" key="5">
    <source>
        <dbReference type="Google" id="ProtNLM"/>
    </source>
</evidence>
<dbReference type="Proteomes" id="UP000195141">
    <property type="component" value="Chromosome"/>
</dbReference>
<keyword evidence="1" id="KW-1133">Transmembrane helix</keyword>
<reference evidence="3" key="3">
    <citation type="submission" date="2024-03" db="EMBL/GenBank/DDBJ databases">
        <title>The Genome Sequence of Enterococcus sp. DIV0242b.</title>
        <authorList>
            <consortium name="The Broad Institute Genomics Platform"/>
            <consortium name="The Broad Institute Microbial Omics Core"/>
            <consortium name="The Broad Institute Genomic Center for Infectious Diseases"/>
            <person name="Earl A."/>
            <person name="Manson A."/>
            <person name="Gilmore M."/>
            <person name="Schwartman J."/>
            <person name="Shea T."/>
            <person name="Abouelleil A."/>
            <person name="Cao P."/>
            <person name="Chapman S."/>
            <person name="Cusick C."/>
            <person name="Young S."/>
            <person name="Neafsey D."/>
            <person name="Nusbaum C."/>
            <person name="Birren B."/>
        </authorList>
    </citation>
    <scope>NUCLEOTIDE SEQUENCE</scope>
    <source>
        <strain evidence="3">9E7_DIV0242</strain>
    </source>
</reference>
<evidence type="ECO:0000313" key="2">
    <source>
        <dbReference type="EMBL" id="OTP12801.1"/>
    </source>
</evidence>
<reference evidence="2" key="1">
    <citation type="submission" date="2017-05" db="EMBL/GenBank/DDBJ databases">
        <title>The Genome Sequence of Enterococcus sp. 9E7_DIV0242.</title>
        <authorList>
            <consortium name="The Broad Institute Genomics Platform"/>
            <consortium name="The Broad Institute Genomic Center for Infectious Diseases"/>
            <person name="Earl A."/>
            <person name="Manson A."/>
            <person name="Schwartman J."/>
            <person name="Gilmore M."/>
            <person name="Abouelleil A."/>
            <person name="Cao P."/>
            <person name="Chapman S."/>
            <person name="Cusick C."/>
            <person name="Shea T."/>
            <person name="Young S."/>
            <person name="Neafsey D."/>
            <person name="Nusbaum C."/>
            <person name="Birren B."/>
        </authorList>
    </citation>
    <scope>NUCLEOTIDE SEQUENCE [LARGE SCALE GENOMIC DNA]</scope>
    <source>
        <strain evidence="2">9E7_DIV0242</strain>
    </source>
</reference>
<dbReference type="EMBL" id="CP147247">
    <property type="protein sequence ID" value="WYJ89700.1"/>
    <property type="molecule type" value="Genomic_DNA"/>
</dbReference>
<organism evidence="2">
    <name type="scientific">Candidatus Enterococcus clewellii</name>
    <dbReference type="NCBI Taxonomy" id="1834193"/>
    <lineage>
        <taxon>Bacteria</taxon>
        <taxon>Bacillati</taxon>
        <taxon>Bacillota</taxon>
        <taxon>Bacilli</taxon>
        <taxon>Lactobacillales</taxon>
        <taxon>Enterococcaceae</taxon>
        <taxon>Enterococcus</taxon>
    </lineage>
</organism>
<dbReference type="InterPro" id="IPR047665">
    <property type="entry name" value="ComGG_streptococcus-type"/>
</dbReference>
<name>A0A242K2I9_9ENTE</name>
<proteinExistence type="predicted"/>
<keyword evidence="1" id="KW-0812">Transmembrane</keyword>
<keyword evidence="4" id="KW-1185">Reference proteome</keyword>
<dbReference type="EMBL" id="NGMM01000006">
    <property type="protein sequence ID" value="OTP12801.1"/>
    <property type="molecule type" value="Genomic_DNA"/>
</dbReference>
<protein>
    <recommendedName>
        <fullName evidence="5">Competence protein ComG</fullName>
    </recommendedName>
</protein>
<evidence type="ECO:0000313" key="4">
    <source>
        <dbReference type="Proteomes" id="UP000195141"/>
    </source>
</evidence>
<accession>A0A242K2I9</accession>
<dbReference type="NCBIfam" id="NF041014">
    <property type="entry name" value="pilin_ComGG_2"/>
    <property type="match status" value="1"/>
</dbReference>
<dbReference type="RefSeq" id="WP_086350379.1">
    <property type="nucleotide sequence ID" value="NZ_CP147247.1"/>
</dbReference>
<reference evidence="3" key="2">
    <citation type="submission" date="2017-05" db="EMBL/GenBank/DDBJ databases">
        <authorList>
            <consortium name="The Broad Institute Genomics Platform"/>
            <consortium name="The Broad Institute Genomic Center for Infectious Diseases"/>
            <person name="Earl A."/>
            <person name="Manson A."/>
            <person name="Schwartman J."/>
            <person name="Gilmore M."/>
            <person name="Abouelleil A."/>
            <person name="Cao P."/>
            <person name="Chapman S."/>
            <person name="Cusick C."/>
            <person name="Shea T."/>
            <person name="Young S."/>
            <person name="Neafsey D."/>
            <person name="Nusbaum C."/>
            <person name="Birren B."/>
        </authorList>
    </citation>
    <scope>NUCLEOTIDE SEQUENCE</scope>
    <source>
        <strain evidence="3">9E7_DIV0242</strain>
    </source>
</reference>
<gene>
    <name evidence="3" type="ORF">A5888_001423</name>
    <name evidence="2" type="ORF">A5888_003380</name>
</gene>
<feature type="transmembrane region" description="Helical" evidence="1">
    <location>
        <begin position="6"/>
        <end position="29"/>
    </location>
</feature>
<keyword evidence="1" id="KW-0472">Membrane</keyword>